<dbReference type="Gene3D" id="3.30.420.10">
    <property type="entry name" value="Ribonuclease H-like superfamily/Ribonuclease H"/>
    <property type="match status" value="1"/>
</dbReference>
<dbReference type="PROSITE" id="PS50994">
    <property type="entry name" value="INTEGRASE"/>
    <property type="match status" value="1"/>
</dbReference>
<keyword evidence="4" id="KW-1185">Reference proteome</keyword>
<dbReference type="GO" id="GO:0003723">
    <property type="term" value="F:RNA binding"/>
    <property type="evidence" value="ECO:0007669"/>
    <property type="project" value="UniProtKB-KW"/>
</dbReference>
<sequence>MISARDSKFTSEHWTSFHDMLGKMLEFSTAYHSHKNGLAERIIQKMEDIIRRLCEYFMEYKNCDDYIYDLVTLLPGIQLAYNTSQHSTIGK</sequence>
<protein>
    <recommendedName>
        <fullName evidence="2">Integrase catalytic domain-containing protein</fullName>
    </recommendedName>
</protein>
<dbReference type="GO" id="GO:0005634">
    <property type="term" value="C:nucleus"/>
    <property type="evidence" value="ECO:0007669"/>
    <property type="project" value="UniProtKB-ARBA"/>
</dbReference>
<accession>A0A9Q3BMT0</accession>
<organism evidence="3 4">
    <name type="scientific">Austropuccinia psidii MF-1</name>
    <dbReference type="NCBI Taxonomy" id="1389203"/>
    <lineage>
        <taxon>Eukaryota</taxon>
        <taxon>Fungi</taxon>
        <taxon>Dikarya</taxon>
        <taxon>Basidiomycota</taxon>
        <taxon>Pucciniomycotina</taxon>
        <taxon>Pucciniomycetes</taxon>
        <taxon>Pucciniales</taxon>
        <taxon>Sphaerophragmiaceae</taxon>
        <taxon>Austropuccinia</taxon>
    </lineage>
</organism>
<proteinExistence type="predicted"/>
<evidence type="ECO:0000256" key="1">
    <source>
        <dbReference type="ARBA" id="ARBA00022884"/>
    </source>
</evidence>
<reference evidence="3" key="1">
    <citation type="submission" date="2021-03" db="EMBL/GenBank/DDBJ databases">
        <title>Draft genome sequence of rust myrtle Austropuccinia psidii MF-1, a brazilian biotype.</title>
        <authorList>
            <person name="Quecine M.C."/>
            <person name="Pachon D.M.R."/>
            <person name="Bonatelli M.L."/>
            <person name="Correr F.H."/>
            <person name="Franceschini L.M."/>
            <person name="Leite T.F."/>
            <person name="Margarido G.R.A."/>
            <person name="Almeida C.A."/>
            <person name="Ferrarezi J.A."/>
            <person name="Labate C.A."/>
        </authorList>
    </citation>
    <scope>NUCLEOTIDE SEQUENCE</scope>
    <source>
        <strain evidence="3">MF-1</strain>
    </source>
</reference>
<dbReference type="InterPro" id="IPR001584">
    <property type="entry name" value="Integrase_cat-core"/>
</dbReference>
<feature type="domain" description="Integrase catalytic" evidence="2">
    <location>
        <begin position="1"/>
        <end position="91"/>
    </location>
</feature>
<dbReference type="InterPro" id="IPR036397">
    <property type="entry name" value="RNaseH_sf"/>
</dbReference>
<dbReference type="GO" id="GO:0015074">
    <property type="term" value="P:DNA integration"/>
    <property type="evidence" value="ECO:0007669"/>
    <property type="project" value="InterPro"/>
</dbReference>
<dbReference type="Proteomes" id="UP000765509">
    <property type="component" value="Unassembled WGS sequence"/>
</dbReference>
<evidence type="ECO:0000259" key="2">
    <source>
        <dbReference type="PROSITE" id="PS50994"/>
    </source>
</evidence>
<evidence type="ECO:0000313" key="4">
    <source>
        <dbReference type="Proteomes" id="UP000765509"/>
    </source>
</evidence>
<dbReference type="AlphaFoldDB" id="A0A9Q3BMT0"/>
<name>A0A9Q3BMT0_9BASI</name>
<evidence type="ECO:0000313" key="3">
    <source>
        <dbReference type="EMBL" id="MBW0468157.1"/>
    </source>
</evidence>
<dbReference type="SUPFAM" id="SSF53098">
    <property type="entry name" value="Ribonuclease H-like"/>
    <property type="match status" value="1"/>
</dbReference>
<keyword evidence="1" id="KW-0694">RNA-binding</keyword>
<gene>
    <name evidence="3" type="ORF">O181_007872</name>
</gene>
<comment type="caution">
    <text evidence="3">The sequence shown here is derived from an EMBL/GenBank/DDBJ whole genome shotgun (WGS) entry which is preliminary data.</text>
</comment>
<dbReference type="InterPro" id="IPR012337">
    <property type="entry name" value="RNaseH-like_sf"/>
</dbReference>
<dbReference type="EMBL" id="AVOT02001787">
    <property type="protein sequence ID" value="MBW0468157.1"/>
    <property type="molecule type" value="Genomic_DNA"/>
</dbReference>